<comment type="function">
    <text evidence="2 7">Converts N-acetylmannosamine-6-phosphate (ManNAc-6-P) to N-acetylglucosamine-6-phosphate (GlcNAc-6-P).</text>
</comment>
<sequence length="242" mass="25532">MNQNLTAKFFPQLRGGLIVSCQAPPESPLAEPNIIAAMAIAAIGQGAVGVRINTPAHIQAVRQQRHQSNQTHLPIIGLWKQVLADYPVYITPRFGDAAAVALAGADIIAIDATLRSRPEPLKSLIERIHTELEKPVMADIDTLGAAEEAVAAGADCVGTTLYGYTAETQTYAPPGWELLETLVQTLKVPVLCEGGISSPQMARKALDLGAFAVVVGTDITGIDLKVQAYCRAIAPSSTGDSQ</sequence>
<evidence type="ECO:0000256" key="5">
    <source>
        <dbReference type="ARBA" id="ARBA00023235"/>
    </source>
</evidence>
<accession>A0ABT6F029</accession>
<dbReference type="EC" id="5.1.3.9" evidence="7"/>
<evidence type="ECO:0000313" key="8">
    <source>
        <dbReference type="EMBL" id="MDG2991218.1"/>
    </source>
</evidence>
<dbReference type="Gene3D" id="3.20.20.70">
    <property type="entry name" value="Aldolase class I"/>
    <property type="match status" value="1"/>
</dbReference>
<dbReference type="PANTHER" id="PTHR36204">
    <property type="entry name" value="N-ACETYLMANNOSAMINE-6-PHOSPHATE 2-EPIMERASE-RELATED"/>
    <property type="match status" value="1"/>
</dbReference>
<keyword evidence="5 7" id="KW-0413">Isomerase</keyword>
<organism evidence="8 9">
    <name type="scientific">Candidatus Synechococcus calcipolaris G9</name>
    <dbReference type="NCBI Taxonomy" id="1497997"/>
    <lineage>
        <taxon>Bacteria</taxon>
        <taxon>Bacillati</taxon>
        <taxon>Cyanobacteriota</taxon>
        <taxon>Cyanophyceae</taxon>
        <taxon>Synechococcales</taxon>
        <taxon>Synechococcaceae</taxon>
        <taxon>Synechococcus</taxon>
    </lineage>
</organism>
<dbReference type="InterPro" id="IPR011060">
    <property type="entry name" value="RibuloseP-bd_barrel"/>
</dbReference>
<comment type="catalytic activity">
    <reaction evidence="1 7">
        <text>an N-acyl-D-glucosamine 6-phosphate = an N-acyl-D-mannosamine 6-phosphate</text>
        <dbReference type="Rhea" id="RHEA:23932"/>
        <dbReference type="ChEBI" id="CHEBI:57599"/>
        <dbReference type="ChEBI" id="CHEBI:57666"/>
        <dbReference type="EC" id="5.1.3.9"/>
    </reaction>
</comment>
<proteinExistence type="inferred from homology"/>
<gene>
    <name evidence="7" type="primary">nanE</name>
    <name evidence="8" type="ORF">L3556_09790</name>
</gene>
<comment type="pathway">
    <text evidence="3 7">Amino-sugar metabolism; N-acetylneuraminate degradation; D-fructose 6-phosphate from N-acetylneuraminate: step 3/5.</text>
</comment>
<dbReference type="EMBL" id="JAKKUT010000002">
    <property type="protein sequence ID" value="MDG2991218.1"/>
    <property type="molecule type" value="Genomic_DNA"/>
</dbReference>
<evidence type="ECO:0000256" key="7">
    <source>
        <dbReference type="HAMAP-Rule" id="MF_01235"/>
    </source>
</evidence>
<evidence type="ECO:0000256" key="2">
    <source>
        <dbReference type="ARBA" id="ARBA00002147"/>
    </source>
</evidence>
<dbReference type="Proteomes" id="UP001154265">
    <property type="component" value="Unassembled WGS sequence"/>
</dbReference>
<dbReference type="NCBIfam" id="NF002231">
    <property type="entry name" value="PRK01130.1"/>
    <property type="match status" value="1"/>
</dbReference>
<evidence type="ECO:0000256" key="6">
    <source>
        <dbReference type="ARBA" id="ARBA00023277"/>
    </source>
</evidence>
<comment type="caution">
    <text evidence="8">The sequence shown here is derived from an EMBL/GenBank/DDBJ whole genome shotgun (WGS) entry which is preliminary data.</text>
</comment>
<dbReference type="SUPFAM" id="SSF51366">
    <property type="entry name" value="Ribulose-phoshate binding barrel"/>
    <property type="match status" value="1"/>
</dbReference>
<evidence type="ECO:0000256" key="3">
    <source>
        <dbReference type="ARBA" id="ARBA00005081"/>
    </source>
</evidence>
<evidence type="ECO:0000256" key="1">
    <source>
        <dbReference type="ARBA" id="ARBA00000056"/>
    </source>
</evidence>
<evidence type="ECO:0000256" key="4">
    <source>
        <dbReference type="ARBA" id="ARBA00007439"/>
    </source>
</evidence>
<keyword evidence="6 7" id="KW-0119">Carbohydrate metabolism</keyword>
<dbReference type="RefSeq" id="WP_277867095.1">
    <property type="nucleotide sequence ID" value="NZ_JAKKUT010000002.1"/>
</dbReference>
<dbReference type="HAMAP" id="MF_01235">
    <property type="entry name" value="ManNAc6P_epimer"/>
    <property type="match status" value="1"/>
</dbReference>
<name>A0ABT6F029_9SYNE</name>
<protein>
    <recommendedName>
        <fullName evidence="7">Putative N-acetylmannosamine-6-phosphate 2-epimerase</fullName>
        <ecNumber evidence="7">5.1.3.9</ecNumber>
    </recommendedName>
    <alternativeName>
        <fullName evidence="7">ManNAc-6-P epimerase</fullName>
    </alternativeName>
</protein>
<reference evidence="8" key="2">
    <citation type="submission" date="2022-01" db="EMBL/GenBank/DDBJ databases">
        <authorList>
            <person name="Zivanovic Y."/>
            <person name="Moreira D."/>
            <person name="Lopez-Garcia P."/>
        </authorList>
    </citation>
    <scope>NUCLEOTIDE SEQUENCE</scope>
    <source>
        <strain evidence="8">G9</strain>
    </source>
</reference>
<reference evidence="8" key="1">
    <citation type="journal article" date="2022" name="Genome Biol. Evol.">
        <title>A New Gene Family Diagnostic for Intracellular Biomineralization of Amorphous Ca Carbonates by Cyanobacteria.</title>
        <authorList>
            <person name="Benzerara K."/>
            <person name="Duprat E."/>
            <person name="Bitard-Feildel T."/>
            <person name="Caumes G."/>
            <person name="Cassier-Chauvat C."/>
            <person name="Chauvat F."/>
            <person name="Dezi M."/>
            <person name="Diop S.I."/>
            <person name="Gaschignard G."/>
            <person name="Gorgen S."/>
            <person name="Gugger M."/>
            <person name="Lopez-Garcia P."/>
            <person name="Millet M."/>
            <person name="Skouri-Panet F."/>
            <person name="Moreira D."/>
            <person name="Callebaut I."/>
        </authorList>
    </citation>
    <scope>NUCLEOTIDE SEQUENCE</scope>
    <source>
        <strain evidence="8">G9</strain>
    </source>
</reference>
<keyword evidence="9" id="KW-1185">Reference proteome</keyword>
<dbReference type="CDD" id="cd04729">
    <property type="entry name" value="NanE"/>
    <property type="match status" value="1"/>
</dbReference>
<evidence type="ECO:0000313" key="9">
    <source>
        <dbReference type="Proteomes" id="UP001154265"/>
    </source>
</evidence>
<dbReference type="PANTHER" id="PTHR36204:SF1">
    <property type="entry name" value="N-ACETYLMANNOSAMINE-6-PHOSPHATE 2-EPIMERASE-RELATED"/>
    <property type="match status" value="1"/>
</dbReference>
<dbReference type="Pfam" id="PF04131">
    <property type="entry name" value="NanE"/>
    <property type="match status" value="1"/>
</dbReference>
<comment type="similarity">
    <text evidence="4 7">Belongs to the NanE family.</text>
</comment>
<dbReference type="InterPro" id="IPR013785">
    <property type="entry name" value="Aldolase_TIM"/>
</dbReference>
<dbReference type="InterPro" id="IPR007260">
    <property type="entry name" value="NanE"/>
</dbReference>